<dbReference type="EMBL" id="JAHLQT010004633">
    <property type="protein sequence ID" value="KAG7175805.1"/>
    <property type="molecule type" value="Genomic_DNA"/>
</dbReference>
<proteinExistence type="inferred from homology"/>
<keyword evidence="6" id="KW-0645">Protease</keyword>
<dbReference type="Proteomes" id="UP000747542">
    <property type="component" value="Unassembled WGS sequence"/>
</dbReference>
<sequence length="222" mass="24353">MKAYFFSDGVLEWTCGGALINNHYIVTAAHCVHPDFTYANKLEKIRLGEHNLNQNPDCVDVEGKKVCSAPVEEYTSQEVTIHPNFTRRGVYETVSDDIALIRLDREVVFSETIHPICLPAVDEKPPQLATVAGWGSTEDGQDENILQQASLPHVCYGGGGRRDSCYGDSGCPVFYPRVTQGTTNVLTGIVSFGKSLCGIEGVPAVYTRVAAYRQWIISKLAP</sequence>
<dbReference type="PROSITE" id="PS00134">
    <property type="entry name" value="TRYPSIN_HIS"/>
    <property type="match status" value="1"/>
</dbReference>
<evidence type="ECO:0000259" key="5">
    <source>
        <dbReference type="PROSITE" id="PS50240"/>
    </source>
</evidence>
<comment type="similarity">
    <text evidence="4">Belongs to the peptidase S1 family. CLIP subfamily.</text>
</comment>
<dbReference type="AlphaFoldDB" id="A0A8J5N8H7"/>
<keyword evidence="1" id="KW-0732">Signal</keyword>
<dbReference type="GO" id="GO:0004252">
    <property type="term" value="F:serine-type endopeptidase activity"/>
    <property type="evidence" value="ECO:0007669"/>
    <property type="project" value="InterPro"/>
</dbReference>
<feature type="domain" description="Peptidase S1" evidence="5">
    <location>
        <begin position="1"/>
        <end position="221"/>
    </location>
</feature>
<dbReference type="InterPro" id="IPR018114">
    <property type="entry name" value="TRYPSIN_HIS"/>
</dbReference>
<dbReference type="InterPro" id="IPR001254">
    <property type="entry name" value="Trypsin_dom"/>
</dbReference>
<dbReference type="PRINTS" id="PR00722">
    <property type="entry name" value="CHYMOTRYPSIN"/>
</dbReference>
<evidence type="ECO:0000256" key="3">
    <source>
        <dbReference type="ARBA" id="ARBA00023180"/>
    </source>
</evidence>
<evidence type="ECO:0000313" key="6">
    <source>
        <dbReference type="EMBL" id="KAG7175805.1"/>
    </source>
</evidence>
<evidence type="ECO:0000256" key="2">
    <source>
        <dbReference type="ARBA" id="ARBA00023157"/>
    </source>
</evidence>
<dbReference type="InterPro" id="IPR051487">
    <property type="entry name" value="Ser/Thr_Proteases_Immune/Dev"/>
</dbReference>
<dbReference type="Gene3D" id="2.40.10.10">
    <property type="entry name" value="Trypsin-like serine proteases"/>
    <property type="match status" value="2"/>
</dbReference>
<dbReference type="SUPFAM" id="SSF50494">
    <property type="entry name" value="Trypsin-like serine proteases"/>
    <property type="match status" value="1"/>
</dbReference>
<dbReference type="FunFam" id="2.40.10.10:FF:000028">
    <property type="entry name" value="Serine protease easter"/>
    <property type="match status" value="1"/>
</dbReference>
<organism evidence="6 7">
    <name type="scientific">Homarus americanus</name>
    <name type="common">American lobster</name>
    <dbReference type="NCBI Taxonomy" id="6706"/>
    <lineage>
        <taxon>Eukaryota</taxon>
        <taxon>Metazoa</taxon>
        <taxon>Ecdysozoa</taxon>
        <taxon>Arthropoda</taxon>
        <taxon>Crustacea</taxon>
        <taxon>Multicrustacea</taxon>
        <taxon>Malacostraca</taxon>
        <taxon>Eumalacostraca</taxon>
        <taxon>Eucarida</taxon>
        <taxon>Decapoda</taxon>
        <taxon>Pleocyemata</taxon>
        <taxon>Astacidea</taxon>
        <taxon>Nephropoidea</taxon>
        <taxon>Nephropidae</taxon>
        <taxon>Homarus</taxon>
    </lineage>
</organism>
<dbReference type="SMART" id="SM00020">
    <property type="entry name" value="Tryp_SPc"/>
    <property type="match status" value="1"/>
</dbReference>
<gene>
    <name evidence="6" type="primary">grass-L</name>
    <name evidence="6" type="ORF">Hamer_G009825</name>
</gene>
<dbReference type="InterPro" id="IPR001314">
    <property type="entry name" value="Peptidase_S1A"/>
</dbReference>
<dbReference type="PROSITE" id="PS50240">
    <property type="entry name" value="TRYPSIN_DOM"/>
    <property type="match status" value="1"/>
</dbReference>
<name>A0A8J5N8H7_HOMAM</name>
<dbReference type="Pfam" id="PF00089">
    <property type="entry name" value="Trypsin"/>
    <property type="match status" value="1"/>
</dbReference>
<dbReference type="CDD" id="cd00190">
    <property type="entry name" value="Tryp_SPc"/>
    <property type="match status" value="1"/>
</dbReference>
<dbReference type="PANTHER" id="PTHR24256">
    <property type="entry name" value="TRYPTASE-RELATED"/>
    <property type="match status" value="1"/>
</dbReference>
<dbReference type="InterPro" id="IPR009003">
    <property type="entry name" value="Peptidase_S1_PA"/>
</dbReference>
<protein>
    <submittedName>
        <fullName evidence="6">Serine protease grass-like</fullName>
    </submittedName>
</protein>
<dbReference type="GO" id="GO:0006508">
    <property type="term" value="P:proteolysis"/>
    <property type="evidence" value="ECO:0007669"/>
    <property type="project" value="UniProtKB-KW"/>
</dbReference>
<evidence type="ECO:0000256" key="4">
    <source>
        <dbReference type="ARBA" id="ARBA00024195"/>
    </source>
</evidence>
<keyword evidence="6" id="KW-0378">Hydrolase</keyword>
<dbReference type="InterPro" id="IPR043504">
    <property type="entry name" value="Peptidase_S1_PA_chymotrypsin"/>
</dbReference>
<evidence type="ECO:0000313" key="7">
    <source>
        <dbReference type="Proteomes" id="UP000747542"/>
    </source>
</evidence>
<keyword evidence="3" id="KW-0325">Glycoprotein</keyword>
<keyword evidence="2" id="KW-1015">Disulfide bond</keyword>
<reference evidence="6" key="1">
    <citation type="journal article" date="2021" name="Sci. Adv.">
        <title>The American lobster genome reveals insights on longevity, neural, and immune adaptations.</title>
        <authorList>
            <person name="Polinski J.M."/>
            <person name="Zimin A.V."/>
            <person name="Clark K.F."/>
            <person name="Kohn A.B."/>
            <person name="Sadowski N."/>
            <person name="Timp W."/>
            <person name="Ptitsyn A."/>
            <person name="Khanna P."/>
            <person name="Romanova D.Y."/>
            <person name="Williams P."/>
            <person name="Greenwood S.J."/>
            <person name="Moroz L.L."/>
            <person name="Walt D.R."/>
            <person name="Bodnar A.G."/>
        </authorList>
    </citation>
    <scope>NUCLEOTIDE SEQUENCE</scope>
    <source>
        <strain evidence="6">GMGI-L3</strain>
    </source>
</reference>
<evidence type="ECO:0000256" key="1">
    <source>
        <dbReference type="ARBA" id="ARBA00022729"/>
    </source>
</evidence>
<comment type="caution">
    <text evidence="6">The sequence shown here is derived from an EMBL/GenBank/DDBJ whole genome shotgun (WGS) entry which is preliminary data.</text>
</comment>
<keyword evidence="7" id="KW-1185">Reference proteome</keyword>
<accession>A0A8J5N8H7</accession>